<feature type="chain" id="PRO_5038854542" evidence="4">
    <location>
        <begin position="23"/>
        <end position="307"/>
    </location>
</feature>
<dbReference type="AlphaFoldDB" id="A0A9D1LBA8"/>
<dbReference type="GO" id="GO:0030313">
    <property type="term" value="C:cell envelope"/>
    <property type="evidence" value="ECO:0007669"/>
    <property type="project" value="UniProtKB-SubCell"/>
</dbReference>
<evidence type="ECO:0000256" key="4">
    <source>
        <dbReference type="SAM" id="SignalP"/>
    </source>
</evidence>
<evidence type="ECO:0000313" key="7">
    <source>
        <dbReference type="Proteomes" id="UP000824072"/>
    </source>
</evidence>
<sequence length="307" mass="32248">MKKILSLTIAVLLLLTMCVAGVAEEEGYLIAYVPTTMNNAFWLALMGPIEEEVEARGDTLVTVDAQSDQATMNNMIGDLIVQGIDVLLVAPQDSTAVETALVACADAGIPVINFDTPVTNTELVKSIIASDNYNAGVVVGKDMMEKLPEGSKVAVMHSPAGGACIDRANGFYDTVGEYFEIVVELDGKGDTGVTMPLAEDVLQSTPDLAAFFCVNDPSAIGAVNALAAYPDMSVLVYGVDGNPDAKALIEAGRMEGTAAQSPETIGRETIAAAYELLAGNEIEPNIVVDTFLITADNVAEYGTEGWQ</sequence>
<evidence type="ECO:0000256" key="2">
    <source>
        <dbReference type="ARBA" id="ARBA00007639"/>
    </source>
</evidence>
<gene>
    <name evidence="6" type="ORF">IAB02_01375</name>
</gene>
<dbReference type="InterPro" id="IPR028082">
    <property type="entry name" value="Peripla_BP_I"/>
</dbReference>
<dbReference type="PANTHER" id="PTHR46847">
    <property type="entry name" value="D-ALLOSE-BINDING PERIPLASMIC PROTEIN-RELATED"/>
    <property type="match status" value="1"/>
</dbReference>
<dbReference type="Proteomes" id="UP000824072">
    <property type="component" value="Unassembled WGS sequence"/>
</dbReference>
<evidence type="ECO:0000256" key="3">
    <source>
        <dbReference type="ARBA" id="ARBA00022729"/>
    </source>
</evidence>
<organism evidence="6 7">
    <name type="scientific">Candidatus Pullichristensenella excrementigallinarum</name>
    <dbReference type="NCBI Taxonomy" id="2840907"/>
    <lineage>
        <taxon>Bacteria</taxon>
        <taxon>Bacillati</taxon>
        <taxon>Bacillota</taxon>
        <taxon>Clostridia</taxon>
        <taxon>Candidatus Pullichristensenella</taxon>
    </lineage>
</organism>
<comment type="similarity">
    <text evidence="2">Belongs to the bacterial solute-binding protein 2 family.</text>
</comment>
<accession>A0A9D1LBA8</accession>
<feature type="signal peptide" evidence="4">
    <location>
        <begin position="1"/>
        <end position="22"/>
    </location>
</feature>
<protein>
    <submittedName>
        <fullName evidence="6">Sugar ABC transporter substrate-binding protein</fullName>
    </submittedName>
</protein>
<reference evidence="6" key="2">
    <citation type="journal article" date="2021" name="PeerJ">
        <title>Extensive microbial diversity within the chicken gut microbiome revealed by metagenomics and culture.</title>
        <authorList>
            <person name="Gilroy R."/>
            <person name="Ravi A."/>
            <person name="Getino M."/>
            <person name="Pursley I."/>
            <person name="Horton D.L."/>
            <person name="Alikhan N.F."/>
            <person name="Baker D."/>
            <person name="Gharbi K."/>
            <person name="Hall N."/>
            <person name="Watson M."/>
            <person name="Adriaenssens E.M."/>
            <person name="Foster-Nyarko E."/>
            <person name="Jarju S."/>
            <person name="Secka A."/>
            <person name="Antonio M."/>
            <person name="Oren A."/>
            <person name="Chaudhuri R.R."/>
            <person name="La Ragione R."/>
            <person name="Hildebrand F."/>
            <person name="Pallen M.J."/>
        </authorList>
    </citation>
    <scope>NUCLEOTIDE SEQUENCE</scope>
    <source>
        <strain evidence="6">ChiHcec3-11533</strain>
    </source>
</reference>
<evidence type="ECO:0000313" key="6">
    <source>
        <dbReference type="EMBL" id="HIU33190.1"/>
    </source>
</evidence>
<comment type="subcellular location">
    <subcellularLocation>
        <location evidence="1">Cell envelope</location>
    </subcellularLocation>
</comment>
<dbReference type="InterPro" id="IPR025997">
    <property type="entry name" value="SBP_2_dom"/>
</dbReference>
<dbReference type="CDD" id="cd19971">
    <property type="entry name" value="PBP1_ABC_sugar_binding-like"/>
    <property type="match status" value="1"/>
</dbReference>
<name>A0A9D1LBA8_9FIRM</name>
<feature type="domain" description="Periplasmic binding protein" evidence="5">
    <location>
        <begin position="30"/>
        <end position="281"/>
    </location>
</feature>
<reference evidence="6" key="1">
    <citation type="submission" date="2020-10" db="EMBL/GenBank/DDBJ databases">
        <authorList>
            <person name="Gilroy R."/>
        </authorList>
    </citation>
    <scope>NUCLEOTIDE SEQUENCE</scope>
    <source>
        <strain evidence="6">ChiHcec3-11533</strain>
    </source>
</reference>
<keyword evidence="3 4" id="KW-0732">Signal</keyword>
<evidence type="ECO:0000259" key="5">
    <source>
        <dbReference type="Pfam" id="PF13407"/>
    </source>
</evidence>
<dbReference type="PANTHER" id="PTHR46847:SF1">
    <property type="entry name" value="D-ALLOSE-BINDING PERIPLASMIC PROTEIN-RELATED"/>
    <property type="match status" value="1"/>
</dbReference>
<dbReference type="Gene3D" id="3.40.50.2300">
    <property type="match status" value="2"/>
</dbReference>
<dbReference type="Pfam" id="PF13407">
    <property type="entry name" value="Peripla_BP_4"/>
    <property type="match status" value="1"/>
</dbReference>
<dbReference type="SUPFAM" id="SSF53822">
    <property type="entry name" value="Periplasmic binding protein-like I"/>
    <property type="match status" value="1"/>
</dbReference>
<dbReference type="EMBL" id="DVMU01000031">
    <property type="protein sequence ID" value="HIU33190.1"/>
    <property type="molecule type" value="Genomic_DNA"/>
</dbReference>
<dbReference type="GO" id="GO:0030246">
    <property type="term" value="F:carbohydrate binding"/>
    <property type="evidence" value="ECO:0007669"/>
    <property type="project" value="UniProtKB-ARBA"/>
</dbReference>
<evidence type="ECO:0000256" key="1">
    <source>
        <dbReference type="ARBA" id="ARBA00004196"/>
    </source>
</evidence>
<comment type="caution">
    <text evidence="6">The sequence shown here is derived from an EMBL/GenBank/DDBJ whole genome shotgun (WGS) entry which is preliminary data.</text>
</comment>
<proteinExistence type="inferred from homology"/>